<protein>
    <recommendedName>
        <fullName evidence="2">Aspartyl/asparaginy/proline hydroxylase domain-containing protein</fullName>
    </recommendedName>
</protein>
<name>A0A381NJD4_9ZZZZ</name>
<dbReference type="EMBL" id="UINC01000403">
    <property type="protein sequence ID" value="SUZ54716.1"/>
    <property type="molecule type" value="Genomic_DNA"/>
</dbReference>
<organism evidence="1">
    <name type="scientific">marine metagenome</name>
    <dbReference type="NCBI Taxonomy" id="408172"/>
    <lineage>
        <taxon>unclassified sequences</taxon>
        <taxon>metagenomes</taxon>
        <taxon>ecological metagenomes</taxon>
    </lineage>
</organism>
<gene>
    <name evidence="1" type="ORF">METZ01_LOCUS7570</name>
</gene>
<sequence>VLWEWDHILSKMSKTHWLANQTALQHSEYCDNIYKNACGHFSSLGYTRNIKMGKKLAGPRPIQLRYPEIKNESYFNKINPLYEGTIFEKIINDHGGTRARIMRKAQHTTYSIHRDMSPNGRYHLAMKTNDHAYFLWPNDKEKHFIRSLQIPADGALYWVNTYKMHTFINCGADRLHLVFNK</sequence>
<dbReference type="InterPro" id="IPR027443">
    <property type="entry name" value="IPNS-like_sf"/>
</dbReference>
<evidence type="ECO:0000313" key="1">
    <source>
        <dbReference type="EMBL" id="SUZ54716.1"/>
    </source>
</evidence>
<evidence type="ECO:0008006" key="2">
    <source>
        <dbReference type="Google" id="ProtNLM"/>
    </source>
</evidence>
<reference evidence="1" key="1">
    <citation type="submission" date="2018-05" db="EMBL/GenBank/DDBJ databases">
        <authorList>
            <person name="Lanie J.A."/>
            <person name="Ng W.-L."/>
            <person name="Kazmierczak K.M."/>
            <person name="Andrzejewski T.M."/>
            <person name="Davidsen T.M."/>
            <person name="Wayne K.J."/>
            <person name="Tettelin H."/>
            <person name="Glass J.I."/>
            <person name="Rusch D."/>
            <person name="Podicherti R."/>
            <person name="Tsui H.-C.T."/>
            <person name="Winkler M.E."/>
        </authorList>
    </citation>
    <scope>NUCLEOTIDE SEQUENCE</scope>
</reference>
<proteinExistence type="predicted"/>
<dbReference type="Gene3D" id="2.60.120.330">
    <property type="entry name" value="B-lactam Antibiotic, Isopenicillin N Synthase, Chain"/>
    <property type="match status" value="1"/>
</dbReference>
<accession>A0A381NJD4</accession>
<feature type="non-terminal residue" evidence="1">
    <location>
        <position position="1"/>
    </location>
</feature>
<dbReference type="AlphaFoldDB" id="A0A381NJD4"/>